<dbReference type="OrthoDB" id="9936937at2759"/>
<dbReference type="Proteomes" id="UP000095023">
    <property type="component" value="Unassembled WGS sequence"/>
</dbReference>
<dbReference type="Pfam" id="PF17733">
    <property type="entry name" value="KPWE_dom"/>
    <property type="match status" value="1"/>
</dbReference>
<dbReference type="InterPro" id="IPR040554">
    <property type="entry name" value="KPWE_PEX14_dom"/>
</dbReference>
<dbReference type="PANTHER" id="PTHR36855">
    <property type="entry name" value="CHROMOSOME 10, WHOLE GENOME SHOTGUN SEQUENCE"/>
    <property type="match status" value="1"/>
</dbReference>
<gene>
    <name evidence="4" type="ORF">CANCADRAFT_113028</name>
</gene>
<reference evidence="5" key="1">
    <citation type="submission" date="2016-02" db="EMBL/GenBank/DDBJ databases">
        <title>Comparative genomics of biotechnologically important yeasts.</title>
        <authorList>
            <consortium name="DOE Joint Genome Institute"/>
            <person name="Riley R."/>
            <person name="Haridas S."/>
            <person name="Wolfe K.H."/>
            <person name="Lopes M.R."/>
            <person name="Hittinger C.T."/>
            <person name="Goker M."/>
            <person name="Salamov A."/>
            <person name="Wisecaver J."/>
            <person name="Long T.M."/>
            <person name="Aerts A.L."/>
            <person name="Barry K."/>
            <person name="Choi C."/>
            <person name="Clum A."/>
            <person name="Coughlan A.Y."/>
            <person name="Deshpande S."/>
            <person name="Douglass A.P."/>
            <person name="Hanson S.J."/>
            <person name="Klenk H.-P."/>
            <person name="Labutti K."/>
            <person name="Lapidus A."/>
            <person name="Lindquist E."/>
            <person name="Lipzen A."/>
            <person name="Meier-Kolthoff J.P."/>
            <person name="Ohm R.A."/>
            <person name="Otillar R.P."/>
            <person name="Pangilinan J."/>
            <person name="Peng Y."/>
            <person name="Rokas A."/>
            <person name="Rosa C.A."/>
            <person name="Scheuner C."/>
            <person name="Sibirny A.A."/>
            <person name="Slot J.C."/>
            <person name="Stielow J.B."/>
            <person name="Sun H."/>
            <person name="Kurtzman C.P."/>
            <person name="Blackwell M."/>
            <person name="Jeffries T.W."/>
            <person name="Grigoriev I.V."/>
        </authorList>
    </citation>
    <scope>NUCLEOTIDE SEQUENCE [LARGE SCALE GENOMIC DNA]</scope>
    <source>
        <strain evidence="5">NRRL Y-17796</strain>
    </source>
</reference>
<dbReference type="Pfam" id="PF25871">
    <property type="entry name" value="HTH_76"/>
    <property type="match status" value="1"/>
</dbReference>
<feature type="domain" description="PEX14-like helix-turn-helix" evidence="3">
    <location>
        <begin position="3"/>
        <end position="60"/>
    </location>
</feature>
<evidence type="ECO:0000256" key="1">
    <source>
        <dbReference type="SAM" id="MobiDB-lite"/>
    </source>
</evidence>
<dbReference type="EMBL" id="KV453842">
    <property type="protein sequence ID" value="ODV90876.1"/>
    <property type="molecule type" value="Genomic_DNA"/>
</dbReference>
<sequence>MSYQAFEEYDFDNDEVFQNGLRLLDSSDPDTLAAAKIFYYSKKTAEPLTVEGYAHWKNTTNTNDSGKYPASFQDIAELILSGKAVPGIKEVPSIELGEAAASSSSMSPKKKPWESNAT</sequence>
<dbReference type="AlphaFoldDB" id="A0A1E4TGK0"/>
<accession>A0A1E4TGK0</accession>
<evidence type="ECO:0000259" key="3">
    <source>
        <dbReference type="Pfam" id="PF25871"/>
    </source>
</evidence>
<dbReference type="PANTHER" id="PTHR36855:SF1">
    <property type="entry name" value="PEROXISOME MEMBRANE ANCHOR PROTEIN PEX14P N-TERMINAL DOMAIN-CONTAINING PROTEIN"/>
    <property type="match status" value="1"/>
</dbReference>
<feature type="domain" description="Peroxisomal membrane protein PEX14-like KPWE" evidence="2">
    <location>
        <begin position="68"/>
        <end position="114"/>
    </location>
</feature>
<evidence type="ECO:0000313" key="5">
    <source>
        <dbReference type="Proteomes" id="UP000095023"/>
    </source>
</evidence>
<proteinExistence type="predicted"/>
<organism evidence="4 5">
    <name type="scientific">Tortispora caseinolytica NRRL Y-17796</name>
    <dbReference type="NCBI Taxonomy" id="767744"/>
    <lineage>
        <taxon>Eukaryota</taxon>
        <taxon>Fungi</taxon>
        <taxon>Dikarya</taxon>
        <taxon>Ascomycota</taxon>
        <taxon>Saccharomycotina</taxon>
        <taxon>Trigonopsidomycetes</taxon>
        <taxon>Trigonopsidales</taxon>
        <taxon>Trigonopsidaceae</taxon>
        <taxon>Tortispora</taxon>
    </lineage>
</organism>
<protein>
    <submittedName>
        <fullName evidence="4">Uncharacterized protein</fullName>
    </submittedName>
</protein>
<feature type="region of interest" description="Disordered" evidence="1">
    <location>
        <begin position="98"/>
        <end position="118"/>
    </location>
</feature>
<keyword evidence="5" id="KW-1185">Reference proteome</keyword>
<evidence type="ECO:0000313" key="4">
    <source>
        <dbReference type="EMBL" id="ODV90876.1"/>
    </source>
</evidence>
<dbReference type="InterPro" id="IPR058841">
    <property type="entry name" value="HTH_76"/>
</dbReference>
<evidence type="ECO:0000259" key="2">
    <source>
        <dbReference type="Pfam" id="PF17733"/>
    </source>
</evidence>
<name>A0A1E4TGK0_9ASCO</name>